<keyword evidence="4" id="KW-1185">Reference proteome</keyword>
<proteinExistence type="predicted"/>
<feature type="region of interest" description="Disordered" evidence="1">
    <location>
        <begin position="1"/>
        <end position="21"/>
    </location>
</feature>
<evidence type="ECO:0000256" key="1">
    <source>
        <dbReference type="SAM" id="MobiDB-lite"/>
    </source>
</evidence>
<sequence>MPMKSRTSDEEAAAAPSGEDRLSALPDDALLHVLSLLPSEDAVRTCVLAQRWRHLWQSVPARDGSRRWTVLKLDRFVTQFFARRDGRSPLRECNIGCFPFGIGPDDASDDDLFRFAERWIRSAVSRCQARVLKNSVSSRRRLILLKCLLPPDKSEIYYQTCCYGVAVLLAKLQLAACEVPHQSRD</sequence>
<dbReference type="PROSITE" id="PS50181">
    <property type="entry name" value="FBOX"/>
    <property type="match status" value="1"/>
</dbReference>
<dbReference type="CDD" id="cd22160">
    <property type="entry name" value="F-box_AtFBL13-like"/>
    <property type="match status" value="1"/>
</dbReference>
<dbReference type="Gramene" id="TVU26103">
    <property type="protein sequence ID" value="TVU26103"/>
    <property type="gene ID" value="EJB05_28634"/>
</dbReference>
<dbReference type="SUPFAM" id="SSF81383">
    <property type="entry name" value="F-box domain"/>
    <property type="match status" value="1"/>
</dbReference>
<evidence type="ECO:0000313" key="4">
    <source>
        <dbReference type="Proteomes" id="UP000324897"/>
    </source>
</evidence>
<dbReference type="Proteomes" id="UP000324897">
    <property type="component" value="Chromosome 2"/>
</dbReference>
<dbReference type="InterPro" id="IPR053197">
    <property type="entry name" value="F-box_SCFL_complex_component"/>
</dbReference>
<reference evidence="3 4" key="1">
    <citation type="journal article" date="2019" name="Sci. Rep.">
        <title>A high-quality genome of Eragrostis curvula grass provides insights into Poaceae evolution and supports new strategies to enhance forage quality.</title>
        <authorList>
            <person name="Carballo J."/>
            <person name="Santos B.A.C.M."/>
            <person name="Zappacosta D."/>
            <person name="Garbus I."/>
            <person name="Selva J.P."/>
            <person name="Gallo C.A."/>
            <person name="Diaz A."/>
            <person name="Albertini E."/>
            <person name="Caccamo M."/>
            <person name="Echenique V."/>
        </authorList>
    </citation>
    <scope>NUCLEOTIDE SEQUENCE [LARGE SCALE GENOMIC DNA]</scope>
    <source>
        <strain evidence="4">cv. Victoria</strain>
        <tissue evidence="3">Leaf</tissue>
    </source>
</reference>
<evidence type="ECO:0000313" key="3">
    <source>
        <dbReference type="EMBL" id="TVU26103.1"/>
    </source>
</evidence>
<feature type="non-terminal residue" evidence="3">
    <location>
        <position position="1"/>
    </location>
</feature>
<gene>
    <name evidence="3" type="ORF">EJB05_28634</name>
</gene>
<dbReference type="EMBL" id="RWGY01000013">
    <property type="protein sequence ID" value="TVU26103.1"/>
    <property type="molecule type" value="Genomic_DNA"/>
</dbReference>
<dbReference type="AlphaFoldDB" id="A0A5J9UQR3"/>
<dbReference type="Pfam" id="PF00646">
    <property type="entry name" value="F-box"/>
    <property type="match status" value="1"/>
</dbReference>
<accession>A0A5J9UQR3</accession>
<feature type="domain" description="F-box" evidence="2">
    <location>
        <begin position="19"/>
        <end position="71"/>
    </location>
</feature>
<dbReference type="InterPro" id="IPR036047">
    <property type="entry name" value="F-box-like_dom_sf"/>
</dbReference>
<dbReference type="PANTHER" id="PTHR34223">
    <property type="entry name" value="OS11G0201299 PROTEIN"/>
    <property type="match status" value="1"/>
</dbReference>
<dbReference type="InterPro" id="IPR053781">
    <property type="entry name" value="F-box_AtFBL13-like"/>
</dbReference>
<dbReference type="PANTHER" id="PTHR34223:SF22">
    <property type="entry name" value="OS11G0208300 PROTEIN"/>
    <property type="match status" value="1"/>
</dbReference>
<name>A0A5J9UQR3_9POAL</name>
<dbReference type="OrthoDB" id="692863at2759"/>
<comment type="caution">
    <text evidence="3">The sequence shown here is derived from an EMBL/GenBank/DDBJ whole genome shotgun (WGS) entry which is preliminary data.</text>
</comment>
<dbReference type="InterPro" id="IPR001810">
    <property type="entry name" value="F-box_dom"/>
</dbReference>
<dbReference type="Gene3D" id="1.20.1280.50">
    <property type="match status" value="1"/>
</dbReference>
<organism evidence="3 4">
    <name type="scientific">Eragrostis curvula</name>
    <name type="common">weeping love grass</name>
    <dbReference type="NCBI Taxonomy" id="38414"/>
    <lineage>
        <taxon>Eukaryota</taxon>
        <taxon>Viridiplantae</taxon>
        <taxon>Streptophyta</taxon>
        <taxon>Embryophyta</taxon>
        <taxon>Tracheophyta</taxon>
        <taxon>Spermatophyta</taxon>
        <taxon>Magnoliopsida</taxon>
        <taxon>Liliopsida</taxon>
        <taxon>Poales</taxon>
        <taxon>Poaceae</taxon>
        <taxon>PACMAD clade</taxon>
        <taxon>Chloridoideae</taxon>
        <taxon>Eragrostideae</taxon>
        <taxon>Eragrostidinae</taxon>
        <taxon>Eragrostis</taxon>
    </lineage>
</organism>
<evidence type="ECO:0000259" key="2">
    <source>
        <dbReference type="PROSITE" id="PS50181"/>
    </source>
</evidence>
<protein>
    <recommendedName>
        <fullName evidence="2">F-box domain-containing protein</fullName>
    </recommendedName>
</protein>